<evidence type="ECO:0000256" key="1">
    <source>
        <dbReference type="ARBA" id="ARBA00004651"/>
    </source>
</evidence>
<feature type="transmembrane region" description="Helical" evidence="7">
    <location>
        <begin position="74"/>
        <end position="93"/>
    </location>
</feature>
<keyword evidence="5 7" id="KW-1133">Transmembrane helix</keyword>
<dbReference type="Proteomes" id="UP000221653">
    <property type="component" value="Unassembled WGS sequence"/>
</dbReference>
<dbReference type="RefSeq" id="WP_098389336.1">
    <property type="nucleotide sequence ID" value="NZ_LS483464.1"/>
</dbReference>
<feature type="transmembrane region" description="Helical" evidence="7">
    <location>
        <begin position="105"/>
        <end position="126"/>
    </location>
</feature>
<evidence type="ECO:0000256" key="2">
    <source>
        <dbReference type="ARBA" id="ARBA00006679"/>
    </source>
</evidence>
<comment type="subcellular location">
    <subcellularLocation>
        <location evidence="1">Cell membrane</location>
        <topology evidence="1">Multi-pass membrane protein</topology>
    </subcellularLocation>
</comment>
<evidence type="ECO:0000256" key="4">
    <source>
        <dbReference type="ARBA" id="ARBA00022692"/>
    </source>
</evidence>
<keyword evidence="6 7" id="KW-0472">Membrane</keyword>
<keyword evidence="9" id="KW-1185">Reference proteome</keyword>
<name>A0A2A9DSD2_9CORY</name>
<evidence type="ECO:0000313" key="9">
    <source>
        <dbReference type="Proteomes" id="UP000221653"/>
    </source>
</evidence>
<dbReference type="PANTHER" id="PTHR33452">
    <property type="entry name" value="OXIDOREDUCTASE CATD-RELATED"/>
    <property type="match status" value="1"/>
</dbReference>
<dbReference type="PANTHER" id="PTHR33452:SF1">
    <property type="entry name" value="INNER MEMBRANE PROTEIN YPHA-RELATED"/>
    <property type="match status" value="1"/>
</dbReference>
<reference evidence="8 9" key="1">
    <citation type="submission" date="2017-10" db="EMBL/GenBank/DDBJ databases">
        <title>Sequencing the genomes of 1000 actinobacteria strains.</title>
        <authorList>
            <person name="Klenk H.-P."/>
        </authorList>
    </citation>
    <scope>NUCLEOTIDE SEQUENCE [LARGE SCALE GENOMIC DNA]</scope>
    <source>
        <strain evidence="8 9">DSM 20688</strain>
    </source>
</reference>
<protein>
    <submittedName>
        <fullName evidence="8">Putative oxidoreductase</fullName>
    </submittedName>
</protein>
<dbReference type="OrthoDB" id="1122432at2"/>
<feature type="transmembrane region" description="Helical" evidence="7">
    <location>
        <begin position="45"/>
        <end position="67"/>
    </location>
</feature>
<organism evidence="8 9">
    <name type="scientific">Corynebacterium renale</name>
    <dbReference type="NCBI Taxonomy" id="1724"/>
    <lineage>
        <taxon>Bacteria</taxon>
        <taxon>Bacillati</taxon>
        <taxon>Actinomycetota</taxon>
        <taxon>Actinomycetes</taxon>
        <taxon>Mycobacteriales</taxon>
        <taxon>Corynebacteriaceae</taxon>
        <taxon>Corynebacterium</taxon>
    </lineage>
</organism>
<sequence>MLIFKDITALVARLLTGTVLIAHGWQKFNEWTIAGTTQAFEGMGVPLPSLSAPLAAVIELVGGILILVGLGTRWVGVIVAALMAGAAIIAHVPNGIFVDAGGWELVGMIAAAGLALAASGAGRVSVDHLIASRRTPAA</sequence>
<evidence type="ECO:0000256" key="5">
    <source>
        <dbReference type="ARBA" id="ARBA00022989"/>
    </source>
</evidence>
<dbReference type="InterPro" id="IPR051907">
    <property type="entry name" value="DoxX-like_oxidoreductase"/>
</dbReference>
<evidence type="ECO:0000256" key="6">
    <source>
        <dbReference type="ARBA" id="ARBA00023136"/>
    </source>
</evidence>
<dbReference type="STRING" id="1724.GCA_001044175_01925"/>
<evidence type="ECO:0000313" key="8">
    <source>
        <dbReference type="EMBL" id="PFG29065.1"/>
    </source>
</evidence>
<proteinExistence type="inferred from homology"/>
<keyword evidence="3" id="KW-1003">Cell membrane</keyword>
<dbReference type="EMBL" id="PDJF01000001">
    <property type="protein sequence ID" value="PFG29065.1"/>
    <property type="molecule type" value="Genomic_DNA"/>
</dbReference>
<dbReference type="AlphaFoldDB" id="A0A2A9DSD2"/>
<dbReference type="GO" id="GO:0005886">
    <property type="term" value="C:plasma membrane"/>
    <property type="evidence" value="ECO:0007669"/>
    <property type="project" value="UniProtKB-SubCell"/>
</dbReference>
<evidence type="ECO:0000256" key="3">
    <source>
        <dbReference type="ARBA" id="ARBA00022475"/>
    </source>
</evidence>
<comment type="similarity">
    <text evidence="2">Belongs to the DoxX family.</text>
</comment>
<comment type="caution">
    <text evidence="8">The sequence shown here is derived from an EMBL/GenBank/DDBJ whole genome shotgun (WGS) entry which is preliminary data.</text>
</comment>
<keyword evidence="4 7" id="KW-0812">Transmembrane</keyword>
<evidence type="ECO:0000256" key="7">
    <source>
        <dbReference type="SAM" id="Phobius"/>
    </source>
</evidence>
<feature type="transmembrane region" description="Helical" evidence="7">
    <location>
        <begin position="7"/>
        <end position="25"/>
    </location>
</feature>
<accession>A0A2A9DSD2</accession>
<dbReference type="InterPro" id="IPR032808">
    <property type="entry name" value="DoxX"/>
</dbReference>
<dbReference type="Pfam" id="PF07681">
    <property type="entry name" value="DoxX"/>
    <property type="match status" value="1"/>
</dbReference>
<gene>
    <name evidence="8" type="ORF">ATK06_2199</name>
</gene>